<sequence>MNNNTVLFVKAYVDESERNYSFHWQDADDRLIIRWDNAPHHRHIKTYPNHKHIEGEVRESFEITLNDVPTYIEQHNKLRIEN</sequence>
<accession>A0A975BMH2</accession>
<organism evidence="1 2">
    <name type="scientific">Desulfonema magnum</name>
    <dbReference type="NCBI Taxonomy" id="45655"/>
    <lineage>
        <taxon>Bacteria</taxon>
        <taxon>Pseudomonadati</taxon>
        <taxon>Thermodesulfobacteriota</taxon>
        <taxon>Desulfobacteria</taxon>
        <taxon>Desulfobacterales</taxon>
        <taxon>Desulfococcaceae</taxon>
        <taxon>Desulfonema</taxon>
    </lineage>
</organism>
<protein>
    <submittedName>
        <fullName evidence="1">Uncharacterized protein</fullName>
    </submittedName>
</protein>
<dbReference type="InterPro" id="IPR045397">
    <property type="entry name" value="TumE-like"/>
</dbReference>
<dbReference type="EMBL" id="CP061800">
    <property type="protein sequence ID" value="QTA87888.1"/>
    <property type="molecule type" value="Genomic_DNA"/>
</dbReference>
<evidence type="ECO:0000313" key="1">
    <source>
        <dbReference type="EMBL" id="QTA87888.1"/>
    </source>
</evidence>
<name>A0A975BMH2_9BACT</name>
<dbReference type="Proteomes" id="UP000663722">
    <property type="component" value="Chromosome"/>
</dbReference>
<evidence type="ECO:0000313" key="2">
    <source>
        <dbReference type="Proteomes" id="UP000663722"/>
    </source>
</evidence>
<dbReference type="AlphaFoldDB" id="A0A975BMH2"/>
<reference evidence="1" key="1">
    <citation type="journal article" date="2021" name="Microb. Physiol.">
        <title>Proteogenomic Insights into the Physiology of Marine, Sulfate-Reducing, Filamentous Desulfonema limicola and Desulfonema magnum.</title>
        <authorList>
            <person name="Schnaars V."/>
            <person name="Wohlbrand L."/>
            <person name="Scheve S."/>
            <person name="Hinrichs C."/>
            <person name="Reinhardt R."/>
            <person name="Rabus R."/>
        </authorList>
    </citation>
    <scope>NUCLEOTIDE SEQUENCE</scope>
    <source>
        <strain evidence="1">4be13</strain>
    </source>
</reference>
<dbReference type="RefSeq" id="WP_246556298.1">
    <property type="nucleotide sequence ID" value="NZ_CP061800.1"/>
</dbReference>
<dbReference type="KEGG" id="dmm:dnm_039280"/>
<gene>
    <name evidence="1" type="ORF">dnm_039280</name>
</gene>
<keyword evidence="2" id="KW-1185">Reference proteome</keyword>
<dbReference type="Pfam" id="PF20126">
    <property type="entry name" value="TumE"/>
    <property type="match status" value="1"/>
</dbReference>
<proteinExistence type="predicted"/>